<dbReference type="InterPro" id="IPR050647">
    <property type="entry name" value="Plant_LRR-RLKs"/>
</dbReference>
<dbReference type="InterPro" id="IPR008271">
    <property type="entry name" value="Ser/Thr_kinase_AS"/>
</dbReference>
<dbReference type="GO" id="GO:0004674">
    <property type="term" value="F:protein serine/threonine kinase activity"/>
    <property type="evidence" value="ECO:0007669"/>
    <property type="project" value="UniProtKB-KW"/>
</dbReference>
<dbReference type="Gene3D" id="1.10.510.10">
    <property type="entry name" value="Transferase(Phosphotransferase) domain 1"/>
    <property type="match status" value="1"/>
</dbReference>
<keyword evidence="5" id="KW-1003">Cell membrane</keyword>
<evidence type="ECO:0000256" key="9">
    <source>
        <dbReference type="ARBA" id="ARBA00022692"/>
    </source>
</evidence>
<evidence type="ECO:0000256" key="20">
    <source>
        <dbReference type="SAM" id="SignalP"/>
    </source>
</evidence>
<dbReference type="Pfam" id="PF00069">
    <property type="entry name" value="Pkinase"/>
    <property type="match status" value="1"/>
</dbReference>
<evidence type="ECO:0000256" key="2">
    <source>
        <dbReference type="ARBA" id="ARBA00008684"/>
    </source>
</evidence>
<dbReference type="SUPFAM" id="SSF56112">
    <property type="entry name" value="Protein kinase-like (PK-like)"/>
    <property type="match status" value="1"/>
</dbReference>
<dbReference type="FunFam" id="3.80.10.10:FF:000453">
    <property type="entry name" value="Leucine-rich receptor-like protein kinase family protein"/>
    <property type="match status" value="1"/>
</dbReference>
<evidence type="ECO:0000256" key="1">
    <source>
        <dbReference type="ARBA" id="ARBA00004251"/>
    </source>
</evidence>
<evidence type="ECO:0000256" key="11">
    <source>
        <dbReference type="ARBA" id="ARBA00022737"/>
    </source>
</evidence>
<evidence type="ECO:0000259" key="21">
    <source>
        <dbReference type="PROSITE" id="PS50011"/>
    </source>
</evidence>
<dbReference type="InterPro" id="IPR011009">
    <property type="entry name" value="Kinase-like_dom_sf"/>
</dbReference>
<keyword evidence="10 20" id="KW-0732">Signal</keyword>
<evidence type="ECO:0000256" key="8">
    <source>
        <dbReference type="ARBA" id="ARBA00022679"/>
    </source>
</evidence>
<dbReference type="FunFam" id="3.80.10.10:FF:000275">
    <property type="entry name" value="Leucine-rich repeat receptor-like protein kinase"/>
    <property type="match status" value="1"/>
</dbReference>
<dbReference type="SMART" id="SM00220">
    <property type="entry name" value="S_TKc"/>
    <property type="match status" value="1"/>
</dbReference>
<evidence type="ECO:0000256" key="18">
    <source>
        <dbReference type="PROSITE-ProRule" id="PRU10141"/>
    </source>
</evidence>
<keyword evidence="11" id="KW-0677">Repeat</keyword>
<feature type="chain" id="PRO_5044782577" description="non-specific serine/threonine protein kinase" evidence="20">
    <location>
        <begin position="29"/>
        <end position="981"/>
    </location>
</feature>
<dbReference type="PANTHER" id="PTHR48056">
    <property type="entry name" value="LRR RECEPTOR-LIKE SERINE/THREONINE-PROTEIN KINASE-RELATED"/>
    <property type="match status" value="1"/>
</dbReference>
<dbReference type="Pfam" id="PF08263">
    <property type="entry name" value="LRRNT_2"/>
    <property type="match status" value="1"/>
</dbReference>
<keyword evidence="15 19" id="KW-1133">Transmembrane helix</keyword>
<organism evidence="22 23">
    <name type="scientific">Castilleja foliolosa</name>
    <dbReference type="NCBI Taxonomy" id="1961234"/>
    <lineage>
        <taxon>Eukaryota</taxon>
        <taxon>Viridiplantae</taxon>
        <taxon>Streptophyta</taxon>
        <taxon>Embryophyta</taxon>
        <taxon>Tracheophyta</taxon>
        <taxon>Spermatophyta</taxon>
        <taxon>Magnoliopsida</taxon>
        <taxon>eudicotyledons</taxon>
        <taxon>Gunneridae</taxon>
        <taxon>Pentapetalae</taxon>
        <taxon>asterids</taxon>
        <taxon>lamiids</taxon>
        <taxon>Lamiales</taxon>
        <taxon>Orobanchaceae</taxon>
        <taxon>Pedicularideae</taxon>
        <taxon>Castillejinae</taxon>
        <taxon>Castilleja</taxon>
    </lineage>
</organism>
<dbReference type="PANTHER" id="PTHR48056:SF20">
    <property type="entry name" value="PROTEIN KINASE DOMAIN-CONTAINING PROTEIN"/>
    <property type="match status" value="1"/>
</dbReference>
<protein>
    <recommendedName>
        <fullName evidence="4">non-specific serine/threonine protein kinase</fullName>
        <ecNumber evidence="4">2.7.11.1</ecNumber>
    </recommendedName>
</protein>
<dbReference type="InterPro" id="IPR032675">
    <property type="entry name" value="LRR_dom_sf"/>
</dbReference>
<dbReference type="PROSITE" id="PS51257">
    <property type="entry name" value="PROKAR_LIPOPROTEIN"/>
    <property type="match status" value="1"/>
</dbReference>
<keyword evidence="7" id="KW-0433">Leucine-rich repeat</keyword>
<feature type="signal peptide" evidence="20">
    <location>
        <begin position="1"/>
        <end position="28"/>
    </location>
</feature>
<comment type="caution">
    <text evidence="22">The sequence shown here is derived from an EMBL/GenBank/DDBJ whole genome shotgun (WGS) entry which is preliminary data.</text>
</comment>
<dbReference type="PROSITE" id="PS50011">
    <property type="entry name" value="PROTEIN_KINASE_DOM"/>
    <property type="match status" value="1"/>
</dbReference>
<evidence type="ECO:0000256" key="10">
    <source>
        <dbReference type="ARBA" id="ARBA00022729"/>
    </source>
</evidence>
<feature type="transmembrane region" description="Helical" evidence="19">
    <location>
        <begin position="629"/>
        <end position="649"/>
    </location>
</feature>
<dbReference type="InterPro" id="IPR013210">
    <property type="entry name" value="LRR_N_plant-typ"/>
</dbReference>
<dbReference type="GO" id="GO:0005886">
    <property type="term" value="C:plasma membrane"/>
    <property type="evidence" value="ECO:0007669"/>
    <property type="project" value="UniProtKB-SubCell"/>
</dbReference>
<keyword evidence="8" id="KW-0808">Transferase</keyword>
<evidence type="ECO:0000256" key="17">
    <source>
        <dbReference type="ARBA" id="ARBA00023180"/>
    </source>
</evidence>
<feature type="binding site" evidence="18">
    <location>
        <position position="720"/>
    </location>
    <ligand>
        <name>ATP</name>
        <dbReference type="ChEBI" id="CHEBI:30616"/>
    </ligand>
</feature>
<reference evidence="23" key="1">
    <citation type="journal article" date="2024" name="IScience">
        <title>Strigolactones Initiate the Formation of Haustorium-like Structures in Castilleja.</title>
        <authorList>
            <person name="Buerger M."/>
            <person name="Peterson D."/>
            <person name="Chory J."/>
        </authorList>
    </citation>
    <scope>NUCLEOTIDE SEQUENCE [LARGE SCALE GENOMIC DNA]</scope>
</reference>
<dbReference type="AlphaFoldDB" id="A0ABD3DGJ3"/>
<keyword evidence="14 18" id="KW-0067">ATP-binding</keyword>
<dbReference type="Gene3D" id="3.30.200.20">
    <property type="entry name" value="Phosphorylase Kinase, domain 1"/>
    <property type="match status" value="1"/>
</dbReference>
<evidence type="ECO:0000256" key="5">
    <source>
        <dbReference type="ARBA" id="ARBA00022475"/>
    </source>
</evidence>
<dbReference type="GO" id="GO:0009791">
    <property type="term" value="P:post-embryonic development"/>
    <property type="evidence" value="ECO:0007669"/>
    <property type="project" value="UniProtKB-ARBA"/>
</dbReference>
<evidence type="ECO:0000256" key="6">
    <source>
        <dbReference type="ARBA" id="ARBA00022527"/>
    </source>
</evidence>
<evidence type="ECO:0000313" key="23">
    <source>
        <dbReference type="Proteomes" id="UP001632038"/>
    </source>
</evidence>
<dbReference type="PROSITE" id="PS00107">
    <property type="entry name" value="PROTEIN_KINASE_ATP"/>
    <property type="match status" value="1"/>
</dbReference>
<sequence length="981" mass="108897">MARNSNSLSLQILTTFLILLSCPQISMCLKVETQALLEFKKQLIDPLNYLESWKDSDSDSNSDSYSDSPCHFYGVVCDQETQLVTEISLENKSLSGIISPSIYVLRNLSSLFLPSNQITGKIPNELRNCVNLRTLNVSDNYMNGTVPDFSSLIKLETLDLSNNYFSGPFPGWVGNLTGLVSLSLGYNDYDEGEIPETLGNLKNLSFLFLAASGLKGQIPESIFELEKLGTLDMCKNKISGEFPPSIVKLKNLFKIELYQNNLTGKIPDGLADLTHLQEIDISANQLFGEIPKRIGDLKKLTVFQIFNNNFSGEIPAGFGDMEHLIGFSVYMNNFSGVFPQNLGRFSPLSSIDISENQFSGPFPRFLCHNGNLIILLALKNKFSGGFPDSYADCTPLKRMRVSNNKLTGLIPDKVWALPNVDVMDFTENDFSGPISPAVGASSQLNQLLLSNNRFYGQLPKELGELKKLERIYLNNNNFSGKIPIELGALKQIASIHLESNALIGSIPTQLADCPRMVDLNLASNFLSGDIPSSFSRMTSLNSLNLSGNGLTGPIPTGFEKLRLSLVDFSNNRLSGRVPPYFLNVADDKALFGNKNLCVDENESNKRFVKFGVGFCEGRNGRKKFMKSKMVIFCMLLFVLVVLLVSLLLLSYRNFRKQKNDVGGEKGNNNSLNWKLESFQKNEFDPDEICVVDDDNLIGSGSTGKVYRVDLKKGCGTVAVKQLWKGSGVKIMEAEMEIMGKIRHKNILKLYACLTRGGSNVLVFEYMSNGNLFDAIHREIKFGKTELDWCQRYKIAVGSAKGIAYLHHDCNPAIIHRDIKSTNILLDDEYEAKIADFGVAKVADGVSPGGSEMSCFAGTHGYIAPEMAYSLKLTEKSDVYSFGVVLMELVTGKRPVEEEYGEGRDIVYHVSTHLDSRENMLKLLDRKVVSELVKDDMIKVLKTATLCTTKLPNLRPTMKEVVKMLIDAEPIVLKFADGFGKK</sequence>
<gene>
    <name evidence="22" type="ORF">CASFOL_016411</name>
</gene>
<keyword evidence="23" id="KW-1185">Reference proteome</keyword>
<dbReference type="PROSITE" id="PS00108">
    <property type="entry name" value="PROTEIN_KINASE_ST"/>
    <property type="match status" value="1"/>
</dbReference>
<dbReference type="EC" id="2.7.11.1" evidence="4"/>
<comment type="subcellular location">
    <subcellularLocation>
        <location evidence="1">Cell membrane</location>
        <topology evidence="1">Single-pass type I membrane protein</topology>
    </subcellularLocation>
</comment>
<evidence type="ECO:0000256" key="16">
    <source>
        <dbReference type="ARBA" id="ARBA00023136"/>
    </source>
</evidence>
<dbReference type="GO" id="GO:0005524">
    <property type="term" value="F:ATP binding"/>
    <property type="evidence" value="ECO:0007669"/>
    <property type="project" value="UniProtKB-UniRule"/>
</dbReference>
<accession>A0ABD3DGJ3</accession>
<comment type="similarity">
    <text evidence="3">Belongs to the RLP family.</text>
</comment>
<dbReference type="Proteomes" id="UP001632038">
    <property type="component" value="Unassembled WGS sequence"/>
</dbReference>
<name>A0ABD3DGJ3_9LAMI</name>
<evidence type="ECO:0000256" key="14">
    <source>
        <dbReference type="ARBA" id="ARBA00022840"/>
    </source>
</evidence>
<dbReference type="FunFam" id="3.30.200.20:FF:000511">
    <property type="entry name" value="Leucine-rich receptor-like protein kinase family protein"/>
    <property type="match status" value="1"/>
</dbReference>
<evidence type="ECO:0000313" key="22">
    <source>
        <dbReference type="EMBL" id="KAL3641443.1"/>
    </source>
</evidence>
<dbReference type="GO" id="GO:0006952">
    <property type="term" value="P:defense response"/>
    <property type="evidence" value="ECO:0007669"/>
    <property type="project" value="UniProtKB-ARBA"/>
</dbReference>
<dbReference type="Pfam" id="PF13855">
    <property type="entry name" value="LRR_8"/>
    <property type="match status" value="1"/>
</dbReference>
<dbReference type="InterPro" id="IPR001611">
    <property type="entry name" value="Leu-rich_rpt"/>
</dbReference>
<keyword evidence="17" id="KW-0325">Glycoprotein</keyword>
<keyword evidence="16 19" id="KW-0472">Membrane</keyword>
<evidence type="ECO:0000256" key="15">
    <source>
        <dbReference type="ARBA" id="ARBA00022989"/>
    </source>
</evidence>
<comment type="similarity">
    <text evidence="2">Belongs to the protein kinase superfamily. Ser/Thr protein kinase family.</text>
</comment>
<evidence type="ECO:0000256" key="13">
    <source>
        <dbReference type="ARBA" id="ARBA00022777"/>
    </source>
</evidence>
<dbReference type="FunFam" id="3.80.10.10:FF:000215">
    <property type="entry name" value="Receptor-like protein kinase HSL1"/>
    <property type="match status" value="1"/>
</dbReference>
<dbReference type="InterPro" id="IPR000719">
    <property type="entry name" value="Prot_kinase_dom"/>
</dbReference>
<evidence type="ECO:0000256" key="7">
    <source>
        <dbReference type="ARBA" id="ARBA00022614"/>
    </source>
</evidence>
<dbReference type="Gene3D" id="3.80.10.10">
    <property type="entry name" value="Ribonuclease Inhibitor"/>
    <property type="match status" value="3"/>
</dbReference>
<dbReference type="GO" id="GO:0051707">
    <property type="term" value="P:response to other organism"/>
    <property type="evidence" value="ECO:0007669"/>
    <property type="project" value="UniProtKB-ARBA"/>
</dbReference>
<dbReference type="Pfam" id="PF00560">
    <property type="entry name" value="LRR_1"/>
    <property type="match status" value="4"/>
</dbReference>
<evidence type="ECO:0000256" key="3">
    <source>
        <dbReference type="ARBA" id="ARBA00009592"/>
    </source>
</evidence>
<proteinExistence type="inferred from homology"/>
<dbReference type="FunFam" id="1.10.510.10:FF:000365">
    <property type="entry name" value="Leucine-rich repeat receptor-like serine/threonine-protein kinase At1g17230"/>
    <property type="match status" value="1"/>
</dbReference>
<evidence type="ECO:0000256" key="12">
    <source>
        <dbReference type="ARBA" id="ARBA00022741"/>
    </source>
</evidence>
<dbReference type="InterPro" id="IPR017441">
    <property type="entry name" value="Protein_kinase_ATP_BS"/>
</dbReference>
<keyword evidence="13" id="KW-0418">Kinase</keyword>
<evidence type="ECO:0000256" key="4">
    <source>
        <dbReference type="ARBA" id="ARBA00012513"/>
    </source>
</evidence>
<feature type="domain" description="Protein kinase" evidence="21">
    <location>
        <begin position="691"/>
        <end position="971"/>
    </location>
</feature>
<evidence type="ECO:0000256" key="19">
    <source>
        <dbReference type="SAM" id="Phobius"/>
    </source>
</evidence>
<keyword evidence="9 19" id="KW-0812">Transmembrane</keyword>
<dbReference type="SUPFAM" id="SSF52058">
    <property type="entry name" value="L domain-like"/>
    <property type="match status" value="3"/>
</dbReference>
<dbReference type="EMBL" id="JAVIJP010000017">
    <property type="protein sequence ID" value="KAL3641443.1"/>
    <property type="molecule type" value="Genomic_DNA"/>
</dbReference>
<keyword evidence="6" id="KW-0723">Serine/threonine-protein kinase</keyword>
<keyword evidence="12 18" id="KW-0547">Nucleotide-binding</keyword>